<gene>
    <name evidence="2" type="ORF">CU097_002596</name>
    <name evidence="1" type="ORF">CU097_007939</name>
</gene>
<sequence length="92" mass="10599">MPSLNNTEPTTPAAPNDMTIAECYDRLETFLNKYPEIKQFKVEDDRHGMGLISTFQSSPVHAINVRLNQRVIRNFMLNNGFEAENEEILSRK</sequence>
<dbReference type="EMBL" id="PJQL01002146">
    <property type="protein sequence ID" value="RCH85244.1"/>
    <property type="molecule type" value="Genomic_DNA"/>
</dbReference>
<accession>A0A367J187</accession>
<evidence type="ECO:0000313" key="2">
    <source>
        <dbReference type="EMBL" id="RCH85244.1"/>
    </source>
</evidence>
<comment type="caution">
    <text evidence="1">The sequence shown here is derived from an EMBL/GenBank/DDBJ whole genome shotgun (WGS) entry which is preliminary data.</text>
</comment>
<keyword evidence="3" id="KW-1185">Reference proteome</keyword>
<protein>
    <submittedName>
        <fullName evidence="1">Uncharacterized protein</fullName>
    </submittedName>
</protein>
<evidence type="ECO:0000313" key="3">
    <source>
        <dbReference type="Proteomes" id="UP000252139"/>
    </source>
</evidence>
<name>A0A367J187_RHIAZ</name>
<reference evidence="1 3" key="1">
    <citation type="journal article" date="2018" name="G3 (Bethesda)">
        <title>Phylogenetic and Phylogenomic Definition of Rhizopus Species.</title>
        <authorList>
            <person name="Gryganskyi A.P."/>
            <person name="Golan J."/>
            <person name="Dolatabadi S."/>
            <person name="Mondo S."/>
            <person name="Robb S."/>
            <person name="Idnurm A."/>
            <person name="Muszewska A."/>
            <person name="Steczkiewicz K."/>
            <person name="Masonjones S."/>
            <person name="Liao H.L."/>
            <person name="Gajdeczka M.T."/>
            <person name="Anike F."/>
            <person name="Vuek A."/>
            <person name="Anishchenko I.M."/>
            <person name="Voigt K."/>
            <person name="de Hoog G.S."/>
            <person name="Smith M.E."/>
            <person name="Heitman J."/>
            <person name="Vilgalys R."/>
            <person name="Stajich J.E."/>
        </authorList>
    </citation>
    <scope>NUCLEOTIDE SEQUENCE [LARGE SCALE GENOMIC DNA]</scope>
    <source>
        <strain evidence="1 3">CBS 357.93</strain>
    </source>
</reference>
<organism evidence="1 3">
    <name type="scientific">Rhizopus azygosporus</name>
    <name type="common">Rhizopus microsporus var. azygosporus</name>
    <dbReference type="NCBI Taxonomy" id="86630"/>
    <lineage>
        <taxon>Eukaryota</taxon>
        <taxon>Fungi</taxon>
        <taxon>Fungi incertae sedis</taxon>
        <taxon>Mucoromycota</taxon>
        <taxon>Mucoromycotina</taxon>
        <taxon>Mucoromycetes</taxon>
        <taxon>Mucorales</taxon>
        <taxon>Mucorineae</taxon>
        <taxon>Rhizopodaceae</taxon>
        <taxon>Rhizopus</taxon>
    </lineage>
</organism>
<dbReference type="EMBL" id="PJQL01002580">
    <property type="protein sequence ID" value="RCH83704.1"/>
    <property type="molecule type" value="Genomic_DNA"/>
</dbReference>
<dbReference type="AlphaFoldDB" id="A0A367J187"/>
<dbReference type="OrthoDB" id="2202913at2759"/>
<evidence type="ECO:0000313" key="1">
    <source>
        <dbReference type="EMBL" id="RCH83704.1"/>
    </source>
</evidence>
<dbReference type="Proteomes" id="UP000252139">
    <property type="component" value="Unassembled WGS sequence"/>
</dbReference>
<proteinExistence type="predicted"/>